<dbReference type="Pfam" id="PF06957">
    <property type="entry name" value="COPI_C"/>
    <property type="match status" value="1"/>
</dbReference>
<gene>
    <name evidence="10" type="ORF">TVAG_015520</name>
</gene>
<dbReference type="InterPro" id="IPR015943">
    <property type="entry name" value="WD40/YVTN_repeat-like_dom_sf"/>
</dbReference>
<dbReference type="AlphaFoldDB" id="A2F6V2"/>
<dbReference type="Pfam" id="PF23953">
    <property type="entry name" value="TPR_COPA_B"/>
    <property type="match status" value="1"/>
</dbReference>
<dbReference type="InterPro" id="IPR006692">
    <property type="entry name" value="Beta-prop_COPA/B_2nd"/>
</dbReference>
<sequence length="1116" mass="127202">MHPICQQVTGAVTAVAFHPILPWVLYGTEDGFIRIINYEVGSQIVEITQSKHKINCLEFHKTQPFFAYGTSSGKINIINYKTCMLLATFSDHLNSIYQLEFHTEYPFLLSSSGDGTARIYNWQSRHCVSIIESTSCAVTTARFSPKSTLVAIGNQYGTLKLSDLNNLYNSSHTQEVQTKLLNFEQIGNFIWVEDAHTDSVTNISWHKSEEIFVSFSLDSTIGVWQVTGLSATRISTIPNNGIPIISGFFHYPSNLVVYSEKNGCISFYDIFKNKKLFKYDNPILEVLSICCNHKSSVLAIGHSHGIDVIKLWKERPFNDFVSGTIAWSTKNHLLVYDTTNKSNKTKISLHDNVSKVSLCPTKTSVVVSYNIQGRQTGFIELTTFSNAKSRQRFIGNSGIFVNRSTIAFLSTSRDFLEVIDTLTGNTRKYPVENAQDLFTFNGGNIFISTEKYLIVFDAIKGKEISLCHIPCAKSVKFDSSKEYICAHNDTTIFYAKSDFSYIESFTEHTKIKSCCFYEDIVLYTTKHHLKYFCGHVSGIINTTPTVYYLIGPSIDSMWFVTRDGTTFLKKLNSKEIHIIKSMTNNDISSVSRQSASSLVGDFVHDTSKNLHKYEISQITSKTEREKFEMSLLCGDIYTAFSICNFLNDRECYKNLAKVSLNSGNLEIAETCYKKSCDNESLAFFYMISGRQQDLSSLSDQERNPLLYLWNNDDEKLKEILDKFNPSLFDTSKSSTLHIFHGKEIKSNWPTYFTKTNSNTLQNEIHSKIYSSDIEGWNNSSDEDNKNNDNSIEEEGWDIQIEDDYRNDYQQSIFEIPVEGENIEKQWVHNCNVAGDLAKSGDFSGCLILLKEQIGLKNYEEIRKFLPEFYVSCHSYLRTEYGNLVFPLSSIFRGVFVPCKCNDILLLSSIENNIFNSFTKAKISECISKCRELFLYSCFCSVHTLDEKKQVIEIISLCKEYCVCCLLENTRKTESNIKRQVEYSMYMTHCKLLSIHESICLRSALKQSLKHKCNHCAICISRRMIDFGNDKLRELGLQTLQVTGNSAVDSIQVDYNEKVPFELCCYSFVPIYRGTKSIFCPLCKSSFLSRYKGKLCPVCNLCEIGYESKGLTLIRDK</sequence>
<dbReference type="VEuPathDB" id="TrichDB:TVAG_015520"/>
<dbReference type="Pfam" id="PF00400">
    <property type="entry name" value="WD40"/>
    <property type="match status" value="2"/>
</dbReference>
<dbReference type="VEuPathDB" id="TrichDB:TVAGG3_0731850"/>
<dbReference type="FunFam" id="1.25.40.470:FF:000052">
    <property type="entry name" value="Cotamer alpha, putative"/>
    <property type="match status" value="1"/>
</dbReference>
<dbReference type="InterPro" id="IPR056176">
    <property type="entry name" value="TPR_COPA_B"/>
</dbReference>
<keyword evidence="3" id="KW-0963">Cytoplasm</keyword>
<evidence type="ECO:0000256" key="4">
    <source>
        <dbReference type="ARBA" id="ARBA00022574"/>
    </source>
</evidence>
<dbReference type="SMR" id="A2F6V2"/>
<dbReference type="STRING" id="5722.A2F6V2"/>
<dbReference type="Gene3D" id="1.25.40.470">
    <property type="match status" value="1"/>
</dbReference>
<dbReference type="GO" id="GO:0006886">
    <property type="term" value="P:intracellular protein transport"/>
    <property type="evidence" value="ECO:0000318"/>
    <property type="project" value="GO_Central"/>
</dbReference>
<dbReference type="InterPro" id="IPR001680">
    <property type="entry name" value="WD40_rpt"/>
</dbReference>
<dbReference type="Gene3D" id="2.130.10.10">
    <property type="entry name" value="YVTN repeat-like/Quinoprotein amine dehydrogenase"/>
    <property type="match status" value="1"/>
</dbReference>
<dbReference type="eggNOG" id="KOG0292">
    <property type="taxonomic scope" value="Eukaryota"/>
</dbReference>
<dbReference type="GO" id="GO:0000139">
    <property type="term" value="C:Golgi membrane"/>
    <property type="evidence" value="ECO:0007669"/>
    <property type="project" value="UniProtKB-SubCell"/>
</dbReference>
<protein>
    <submittedName>
        <fullName evidence="10">Cotamer alpha, putative</fullName>
    </submittedName>
</protein>
<evidence type="ECO:0000259" key="8">
    <source>
        <dbReference type="Pfam" id="PF06957"/>
    </source>
</evidence>
<evidence type="ECO:0000256" key="3">
    <source>
        <dbReference type="ARBA" id="ARBA00022490"/>
    </source>
</evidence>
<keyword evidence="4 6" id="KW-0853">WD repeat</keyword>
<accession>A2F6V2</accession>
<dbReference type="GO" id="GO:0005198">
    <property type="term" value="F:structural molecule activity"/>
    <property type="evidence" value="ECO:0007669"/>
    <property type="project" value="InterPro"/>
</dbReference>
<evidence type="ECO:0000256" key="1">
    <source>
        <dbReference type="ARBA" id="ARBA00004255"/>
    </source>
</evidence>
<evidence type="ECO:0000313" key="10">
    <source>
        <dbReference type="EMBL" id="EAX99369.1"/>
    </source>
</evidence>
<dbReference type="GO" id="GO:0006890">
    <property type="term" value="P:retrograde vesicle-mediated transport, Golgi to endoplasmic reticulum"/>
    <property type="evidence" value="ECO:0000318"/>
    <property type="project" value="GO_Central"/>
</dbReference>
<dbReference type="GO" id="GO:0006891">
    <property type="term" value="P:intra-Golgi vesicle-mediated transport"/>
    <property type="evidence" value="ECO:0000318"/>
    <property type="project" value="GO_Central"/>
</dbReference>
<comment type="subcellular location">
    <subcellularLocation>
        <location evidence="1">Golgi apparatus membrane</location>
        <topology evidence="1">Peripheral membrane protein</topology>
        <orientation evidence="1">Cytoplasmic side</orientation>
    </subcellularLocation>
</comment>
<evidence type="ECO:0000313" key="11">
    <source>
        <dbReference type="Proteomes" id="UP000001542"/>
    </source>
</evidence>
<reference evidence="10" key="2">
    <citation type="journal article" date="2007" name="Science">
        <title>Draft genome sequence of the sexually transmitted pathogen Trichomonas vaginalis.</title>
        <authorList>
            <person name="Carlton J.M."/>
            <person name="Hirt R.P."/>
            <person name="Silva J.C."/>
            <person name="Delcher A.L."/>
            <person name="Schatz M."/>
            <person name="Zhao Q."/>
            <person name="Wortman J.R."/>
            <person name="Bidwell S.L."/>
            <person name="Alsmark U.C.M."/>
            <person name="Besteiro S."/>
            <person name="Sicheritz-Ponten T."/>
            <person name="Noel C.J."/>
            <person name="Dacks J.B."/>
            <person name="Foster P.G."/>
            <person name="Simillion C."/>
            <person name="Van de Peer Y."/>
            <person name="Miranda-Saavedra D."/>
            <person name="Barton G.J."/>
            <person name="Westrop G.D."/>
            <person name="Mueller S."/>
            <person name="Dessi D."/>
            <person name="Fiori P.L."/>
            <person name="Ren Q."/>
            <person name="Paulsen I."/>
            <person name="Zhang H."/>
            <person name="Bastida-Corcuera F.D."/>
            <person name="Simoes-Barbosa A."/>
            <person name="Brown M.T."/>
            <person name="Hayes R.D."/>
            <person name="Mukherjee M."/>
            <person name="Okumura C.Y."/>
            <person name="Schneider R."/>
            <person name="Smith A.J."/>
            <person name="Vanacova S."/>
            <person name="Villalvazo M."/>
            <person name="Haas B.J."/>
            <person name="Pertea M."/>
            <person name="Feldblyum T.V."/>
            <person name="Utterback T.R."/>
            <person name="Shu C.L."/>
            <person name="Osoegawa K."/>
            <person name="de Jong P.J."/>
            <person name="Hrdy I."/>
            <person name="Horvathova L."/>
            <person name="Zubacova Z."/>
            <person name="Dolezal P."/>
            <person name="Malik S.B."/>
            <person name="Logsdon J.M. Jr."/>
            <person name="Henze K."/>
            <person name="Gupta A."/>
            <person name="Wang C.C."/>
            <person name="Dunne R.L."/>
            <person name="Upcroft J.A."/>
            <person name="Upcroft P."/>
            <person name="White O."/>
            <person name="Salzberg S.L."/>
            <person name="Tang P."/>
            <person name="Chiu C.-H."/>
            <person name="Lee Y.-S."/>
            <person name="Embley T.M."/>
            <person name="Coombs G.H."/>
            <person name="Mottram J.C."/>
            <person name="Tachezy J."/>
            <person name="Fraser-Liggett C.M."/>
            <person name="Johnson P.J."/>
        </authorList>
    </citation>
    <scope>NUCLEOTIDE SEQUENCE [LARGE SCALE GENOMIC DNA]</scope>
    <source>
        <strain evidence="10">G3</strain>
    </source>
</reference>
<feature type="domain" description="Coatomer alpha subunit C-terminal" evidence="8">
    <location>
        <begin position="778"/>
        <end position="1113"/>
    </location>
</feature>
<keyword evidence="5" id="KW-0677">Repeat</keyword>
<dbReference type="Proteomes" id="UP000001542">
    <property type="component" value="Unassembled WGS sequence"/>
</dbReference>
<dbReference type="InterPro" id="IPR036322">
    <property type="entry name" value="WD40_repeat_dom_sf"/>
</dbReference>
<keyword evidence="11" id="KW-1185">Reference proteome</keyword>
<dbReference type="SMART" id="SM00320">
    <property type="entry name" value="WD40"/>
    <property type="match status" value="6"/>
</dbReference>
<dbReference type="PROSITE" id="PS50294">
    <property type="entry name" value="WD_REPEATS_REGION"/>
    <property type="match status" value="1"/>
</dbReference>
<feature type="domain" description="COPA/B second beta-propeller" evidence="7">
    <location>
        <begin position="342"/>
        <end position="552"/>
    </location>
</feature>
<reference evidence="10" key="1">
    <citation type="submission" date="2006-10" db="EMBL/GenBank/DDBJ databases">
        <authorList>
            <person name="Amadeo P."/>
            <person name="Zhao Q."/>
            <person name="Wortman J."/>
            <person name="Fraser-Liggett C."/>
            <person name="Carlton J."/>
        </authorList>
    </citation>
    <scope>NUCLEOTIDE SEQUENCE</scope>
    <source>
        <strain evidence="10">G3</strain>
    </source>
</reference>
<dbReference type="InterPro" id="IPR010714">
    <property type="entry name" value="Coatomer_asu_C"/>
</dbReference>
<dbReference type="EMBL" id="DS113640">
    <property type="protein sequence ID" value="EAX99369.1"/>
    <property type="molecule type" value="Genomic_DNA"/>
</dbReference>
<dbReference type="SUPFAM" id="SSF50978">
    <property type="entry name" value="WD40 repeat-like"/>
    <property type="match status" value="1"/>
</dbReference>
<evidence type="ECO:0000259" key="7">
    <source>
        <dbReference type="Pfam" id="PF04053"/>
    </source>
</evidence>
<dbReference type="PANTHER" id="PTHR19876:SF1">
    <property type="entry name" value="COATOMER SUBUNIT ALPHA"/>
    <property type="match status" value="1"/>
</dbReference>
<dbReference type="InterPro" id="IPR050844">
    <property type="entry name" value="Coatomer_complex_subunit"/>
</dbReference>
<evidence type="ECO:0000256" key="2">
    <source>
        <dbReference type="ARBA" id="ARBA00022448"/>
    </source>
</evidence>
<organism evidence="10 11">
    <name type="scientific">Trichomonas vaginalis (strain ATCC PRA-98 / G3)</name>
    <dbReference type="NCBI Taxonomy" id="412133"/>
    <lineage>
        <taxon>Eukaryota</taxon>
        <taxon>Metamonada</taxon>
        <taxon>Parabasalia</taxon>
        <taxon>Trichomonadida</taxon>
        <taxon>Trichomonadidae</taxon>
        <taxon>Trichomonas</taxon>
    </lineage>
</organism>
<name>A2F6V2_TRIV3</name>
<feature type="domain" description="COPA/B TPR" evidence="9">
    <location>
        <begin position="620"/>
        <end position="700"/>
    </location>
</feature>
<keyword evidence="2" id="KW-0813">Transport</keyword>
<dbReference type="PANTHER" id="PTHR19876">
    <property type="entry name" value="COATOMER"/>
    <property type="match status" value="1"/>
</dbReference>
<dbReference type="PROSITE" id="PS50082">
    <property type="entry name" value="WD_REPEATS_2"/>
    <property type="match status" value="2"/>
</dbReference>
<dbReference type="GO" id="GO:0030126">
    <property type="term" value="C:COPI vesicle coat"/>
    <property type="evidence" value="ECO:0000318"/>
    <property type="project" value="GO_Central"/>
</dbReference>
<proteinExistence type="predicted"/>
<evidence type="ECO:0000256" key="5">
    <source>
        <dbReference type="ARBA" id="ARBA00022737"/>
    </source>
</evidence>
<dbReference type="RefSeq" id="XP_001312299.1">
    <property type="nucleotide sequence ID" value="XM_001312298.1"/>
</dbReference>
<feature type="repeat" description="WD" evidence="6">
    <location>
        <begin position="193"/>
        <end position="234"/>
    </location>
</feature>
<dbReference type="Pfam" id="PF04053">
    <property type="entry name" value="B-prop_COPA_B_2nd"/>
    <property type="match status" value="1"/>
</dbReference>
<dbReference type="OrthoDB" id="10261470at2759"/>
<dbReference type="KEGG" id="tva:4757175"/>
<feature type="repeat" description="WD" evidence="6">
    <location>
        <begin position="89"/>
        <end position="130"/>
    </location>
</feature>
<evidence type="ECO:0000259" key="9">
    <source>
        <dbReference type="Pfam" id="PF23953"/>
    </source>
</evidence>
<dbReference type="InParanoid" id="A2F6V2"/>
<dbReference type="GO" id="GO:0006888">
    <property type="term" value="P:endoplasmic reticulum to Golgi vesicle-mediated transport"/>
    <property type="evidence" value="ECO:0000318"/>
    <property type="project" value="GO_Central"/>
</dbReference>
<evidence type="ECO:0000256" key="6">
    <source>
        <dbReference type="PROSITE-ProRule" id="PRU00221"/>
    </source>
</evidence>